<feature type="domain" description="DUF4382" evidence="2">
    <location>
        <begin position="29"/>
        <end position="165"/>
    </location>
</feature>
<comment type="caution">
    <text evidence="3">The sequence shown here is derived from an EMBL/GenBank/DDBJ whole genome shotgun (WGS) entry which is preliminary data.</text>
</comment>
<evidence type="ECO:0000313" key="4">
    <source>
        <dbReference type="Proteomes" id="UP000244168"/>
    </source>
</evidence>
<keyword evidence="1" id="KW-0732">Signal</keyword>
<keyword evidence="4" id="KW-1185">Reference proteome</keyword>
<dbReference type="Proteomes" id="UP000244168">
    <property type="component" value="Unassembled WGS sequence"/>
</dbReference>
<dbReference type="AlphaFoldDB" id="A0A2T5J4V6"/>
<accession>A0A2T5J4V6</accession>
<dbReference type="Pfam" id="PF14321">
    <property type="entry name" value="DUF4382"/>
    <property type="match status" value="1"/>
</dbReference>
<dbReference type="InterPro" id="IPR025491">
    <property type="entry name" value="DUF4382"/>
</dbReference>
<proteinExistence type="predicted"/>
<feature type="chain" id="PRO_5015592182" evidence="1">
    <location>
        <begin position="18"/>
        <end position="255"/>
    </location>
</feature>
<dbReference type="RefSeq" id="WP_107831513.1">
    <property type="nucleotide sequence ID" value="NZ_CP160205.1"/>
</dbReference>
<organism evidence="3 4">
    <name type="scientific">Mucilaginibacter yixingensis</name>
    <dbReference type="NCBI Taxonomy" id="1295612"/>
    <lineage>
        <taxon>Bacteria</taxon>
        <taxon>Pseudomonadati</taxon>
        <taxon>Bacteroidota</taxon>
        <taxon>Sphingobacteriia</taxon>
        <taxon>Sphingobacteriales</taxon>
        <taxon>Sphingobacteriaceae</taxon>
        <taxon>Mucilaginibacter</taxon>
    </lineage>
</organism>
<dbReference type="GO" id="GO:0030246">
    <property type="term" value="F:carbohydrate binding"/>
    <property type="evidence" value="ECO:0007669"/>
    <property type="project" value="InterPro"/>
</dbReference>
<dbReference type="InterPro" id="IPR013784">
    <property type="entry name" value="Carb-bd-like_fold"/>
</dbReference>
<gene>
    <name evidence="3" type="ORF">C8P68_11185</name>
</gene>
<dbReference type="Gene3D" id="2.60.40.1120">
    <property type="entry name" value="Carboxypeptidase-like, regulatory domain"/>
    <property type="match status" value="1"/>
</dbReference>
<name>A0A2T5J4V6_9SPHI</name>
<evidence type="ECO:0000313" key="3">
    <source>
        <dbReference type="EMBL" id="PTQ92708.1"/>
    </source>
</evidence>
<dbReference type="EMBL" id="QAOQ01000011">
    <property type="protein sequence ID" value="PTQ92708.1"/>
    <property type="molecule type" value="Genomic_DNA"/>
</dbReference>
<reference evidence="3 4" key="1">
    <citation type="submission" date="2018-04" db="EMBL/GenBank/DDBJ databases">
        <title>Genomic Encyclopedia of Archaeal and Bacterial Type Strains, Phase II (KMG-II): from individual species to whole genera.</title>
        <authorList>
            <person name="Goeker M."/>
        </authorList>
    </citation>
    <scope>NUCLEOTIDE SEQUENCE [LARGE SCALE GENOMIC DNA]</scope>
    <source>
        <strain evidence="3 4">DSM 26809</strain>
    </source>
</reference>
<evidence type="ECO:0000256" key="1">
    <source>
        <dbReference type="SAM" id="SignalP"/>
    </source>
</evidence>
<dbReference type="OrthoDB" id="2111471at2"/>
<sequence>MKKLFLFAGLLSLCFFACTKQNSNSGGSTTHVTVKMTDAPGAFNSVILNVKSVVIVTDKGEQTLNVNGGPVDILRFRSGRDTVLADADIPAGSIQQVRLVLNDTGNRVIVGGVSYDLTTPSGQTSGVKLNVHEDLTAGIAYTMRLDFDAAQSIVLTGNGKYILKPVIRAIATAASGALTGMVTPASSSPKVYAIAGTDTVGTVADANGKYYFPGLAAGSYQVKFVPVSPYAVKTVTNVAVVNGAVTDMGTVTITQ</sequence>
<dbReference type="SUPFAM" id="SSF49452">
    <property type="entry name" value="Starch-binding domain-like"/>
    <property type="match status" value="1"/>
</dbReference>
<protein>
    <submittedName>
        <fullName evidence="3">Uncharacterized protein DUF4382</fullName>
    </submittedName>
</protein>
<evidence type="ECO:0000259" key="2">
    <source>
        <dbReference type="Pfam" id="PF14321"/>
    </source>
</evidence>
<feature type="signal peptide" evidence="1">
    <location>
        <begin position="1"/>
        <end position="17"/>
    </location>
</feature>